<dbReference type="AlphaFoldDB" id="A0A1W5ZZE4"/>
<evidence type="ECO:0000313" key="1">
    <source>
        <dbReference type="EMBL" id="ARI78663.1"/>
    </source>
</evidence>
<gene>
    <name evidence="1" type="ORF">HM131_18260</name>
</gene>
<dbReference type="Proteomes" id="UP000192527">
    <property type="component" value="Chromosome"/>
</dbReference>
<protein>
    <submittedName>
        <fullName evidence="1">Uncharacterized protein</fullName>
    </submittedName>
</protein>
<accession>A0A1W5ZZE4</accession>
<keyword evidence="2" id="KW-1185">Reference proteome</keyword>
<evidence type="ECO:0000313" key="2">
    <source>
        <dbReference type="Proteomes" id="UP000192527"/>
    </source>
</evidence>
<dbReference type="KEGG" id="hmn:HM131_18260"/>
<dbReference type="EMBL" id="CP020772">
    <property type="protein sequence ID" value="ARI78663.1"/>
    <property type="molecule type" value="Genomic_DNA"/>
</dbReference>
<dbReference type="STRING" id="402384.HM131_18260"/>
<reference evidence="1 2" key="1">
    <citation type="submission" date="2017-04" db="EMBL/GenBank/DDBJ databases">
        <title>The whole genome sequencing and assembly of Halobacillus mangrovi strain.</title>
        <authorList>
            <person name="Lee S.-J."/>
            <person name="Park M.-K."/>
            <person name="Kim J.-Y."/>
            <person name="Lee Y.-J."/>
            <person name="Yi H."/>
            <person name="Bahn Y.-S."/>
            <person name="Kim J.F."/>
            <person name="Lee D.-W."/>
        </authorList>
    </citation>
    <scope>NUCLEOTIDE SEQUENCE [LARGE SCALE GENOMIC DNA]</scope>
    <source>
        <strain evidence="1 2">KTB 131</strain>
    </source>
</reference>
<proteinExistence type="predicted"/>
<dbReference type="RefSeq" id="WP_085031122.1">
    <property type="nucleotide sequence ID" value="NZ_CP020772.1"/>
</dbReference>
<sequence length="66" mass="7809">MLTQQEIMNNAFKELLYQEQMLANKFAELQKEMTDPQLQKVYQGMEMASRTRQSMLSEKMRGYGIV</sequence>
<name>A0A1W5ZZE4_9BACI</name>
<organism evidence="1 2">
    <name type="scientific">Halobacillus mangrovi</name>
    <dbReference type="NCBI Taxonomy" id="402384"/>
    <lineage>
        <taxon>Bacteria</taxon>
        <taxon>Bacillati</taxon>
        <taxon>Bacillota</taxon>
        <taxon>Bacilli</taxon>
        <taxon>Bacillales</taxon>
        <taxon>Bacillaceae</taxon>
        <taxon>Halobacillus</taxon>
    </lineage>
</organism>